<gene>
    <name evidence="1" type="ORF">GCM10011578_097070</name>
</gene>
<reference evidence="1" key="1">
    <citation type="journal article" date="2014" name="Int. J. Syst. Evol. Microbiol.">
        <title>Complete genome sequence of Corynebacterium casei LMG S-19264T (=DSM 44701T), isolated from a smear-ripened cheese.</title>
        <authorList>
            <consortium name="US DOE Joint Genome Institute (JGI-PGF)"/>
            <person name="Walter F."/>
            <person name="Albersmeier A."/>
            <person name="Kalinowski J."/>
            <person name="Ruckert C."/>
        </authorList>
    </citation>
    <scope>NUCLEOTIDE SEQUENCE</scope>
    <source>
        <strain evidence="1">CGMCC 4.7110</strain>
    </source>
</reference>
<dbReference type="Proteomes" id="UP000653411">
    <property type="component" value="Unassembled WGS sequence"/>
</dbReference>
<dbReference type="AlphaFoldDB" id="A0A917XQD6"/>
<sequence>MGAIVLGDDDRRQSSAGNNGIVINGGTAQVGNQAVGAGSQVHQFVPPANSFRSDTVRLLEVIVRLQQMVEMHRWELAEPELVGEMLHRIRVEIDQPDPSPELLRPLIARLYVRIQEAPPLVVAVQELERTLRDMFEYAAAGPDRSQAPAARAPEPEPASVPVTIYLSDEAPHADVQAAVETLLATVGLEVLDREDPILGSWFRRMRATLSRAARSRAVREGALTAAHIADARLLLPLDAANTATMMQNVGPLLTSLQPTKDAVVRIGAVLVVKVDWQVHVLQLTAAQQATLDHRPQLATSPRDVISAIGLLSASSSPTPADSNARTAADR</sequence>
<evidence type="ECO:0000313" key="1">
    <source>
        <dbReference type="EMBL" id="GGN45275.1"/>
    </source>
</evidence>
<accession>A0A917XQD6</accession>
<keyword evidence="2" id="KW-1185">Reference proteome</keyword>
<protein>
    <submittedName>
        <fullName evidence="1">Uncharacterized protein</fullName>
    </submittedName>
</protein>
<dbReference type="EMBL" id="BMML01000046">
    <property type="protein sequence ID" value="GGN45275.1"/>
    <property type="molecule type" value="Genomic_DNA"/>
</dbReference>
<evidence type="ECO:0000313" key="2">
    <source>
        <dbReference type="Proteomes" id="UP000653411"/>
    </source>
</evidence>
<reference evidence="1" key="2">
    <citation type="submission" date="2020-09" db="EMBL/GenBank/DDBJ databases">
        <authorList>
            <person name="Sun Q."/>
            <person name="Zhou Y."/>
        </authorList>
    </citation>
    <scope>NUCLEOTIDE SEQUENCE</scope>
    <source>
        <strain evidence="1">CGMCC 4.7110</strain>
    </source>
</reference>
<comment type="caution">
    <text evidence="1">The sequence shown here is derived from an EMBL/GenBank/DDBJ whole genome shotgun (WGS) entry which is preliminary data.</text>
</comment>
<organism evidence="1 2">
    <name type="scientific">Streptomyces fuscichromogenes</name>
    <dbReference type="NCBI Taxonomy" id="1324013"/>
    <lineage>
        <taxon>Bacteria</taxon>
        <taxon>Bacillati</taxon>
        <taxon>Actinomycetota</taxon>
        <taxon>Actinomycetes</taxon>
        <taxon>Kitasatosporales</taxon>
        <taxon>Streptomycetaceae</taxon>
        <taxon>Streptomyces</taxon>
    </lineage>
</organism>
<proteinExistence type="predicted"/>
<name>A0A917XQD6_9ACTN</name>